<dbReference type="SUPFAM" id="SSF69279">
    <property type="entry name" value="Phage tail proteins"/>
    <property type="match status" value="1"/>
</dbReference>
<name>A0A8S5QQ52_9CAUD</name>
<dbReference type="EMBL" id="BK015710">
    <property type="protein sequence ID" value="DAE21216.1"/>
    <property type="molecule type" value="Genomic_DNA"/>
</dbReference>
<protein>
    <submittedName>
        <fullName evidence="1">43 kDa tail protein</fullName>
    </submittedName>
</protein>
<accession>A0A8S5QQ52</accession>
<dbReference type="Gene3D" id="3.55.50.10">
    <property type="entry name" value="Baseplate protein-like domains"/>
    <property type="match status" value="1"/>
</dbReference>
<organism evidence="1">
    <name type="scientific">Caudovirales sp. ctkvU4</name>
    <dbReference type="NCBI Taxonomy" id="2826783"/>
    <lineage>
        <taxon>Viruses</taxon>
        <taxon>Duplodnaviria</taxon>
        <taxon>Heunggongvirae</taxon>
        <taxon>Uroviricota</taxon>
        <taxon>Caudoviricetes</taxon>
    </lineage>
</organism>
<dbReference type="Pfam" id="PF05954">
    <property type="entry name" value="Phage_GPD"/>
    <property type="match status" value="1"/>
</dbReference>
<sequence>MNGHAGRITAKILYNNVDVSNDLSVYLKDINYTDVLSGAADDLNITLEDRAHLWQGDWFPEKGAILAVTLESQYWDNEYELPKSFYLGQFEIDEIECSHPPSEVKIKAIAVPDNTTLRGVDRSRSWEKVKLKTIANDIAKAAEMELFYEAEEDPILDRVEQTEQSDLSFLQRLCEDNGMALKVTDKKIVIFDEKKYEAETEKFIVSCPGEKVANTEEKSDELPIKDEIISYHFRSSVRDVYRACRVIYQKSNSKEKLSYLFEDPQKKTGKILVVSQQVDSIAEAERLAKKELRNKNKEEVTGNFTLRGDFDFSAGLTAKVTGFGYFDGKYIVTRVTHDIGNGYRCTIDVRRCIDGY</sequence>
<evidence type="ECO:0000313" key="1">
    <source>
        <dbReference type="EMBL" id="DAE21216.1"/>
    </source>
</evidence>
<reference evidence="1" key="1">
    <citation type="journal article" date="2021" name="Proc. Natl. Acad. Sci. U.S.A.">
        <title>A Catalog of Tens of Thousands of Viruses from Human Metagenomes Reveals Hidden Associations with Chronic Diseases.</title>
        <authorList>
            <person name="Tisza M.J."/>
            <person name="Buck C.B."/>
        </authorList>
    </citation>
    <scope>NUCLEOTIDE SEQUENCE</scope>
    <source>
        <strain evidence="1">CtkvU4</strain>
    </source>
</reference>
<proteinExistence type="predicted"/>